<evidence type="ECO:0000313" key="2">
    <source>
        <dbReference type="EMBL" id="KAK3319829.1"/>
    </source>
</evidence>
<dbReference type="AlphaFoldDB" id="A0AAE0I7P2"/>
<keyword evidence="3" id="KW-1185">Reference proteome</keyword>
<sequence length="684" mass="75336">MAEENKENHPPAGRGELRPPPGFEHLGSSPRPSADAVFGVDTESFFGDPDIDIAAAALFPPGPPPSPRPQHAALDFSQGAQESDDDAQVAPLRIGLGPQSALAGEDSAETRVRPEEDPCRGLFPLPAAPGSAFSSFPSPRSSALAYKMTSTNAYLDLHDYRKTVEVLASKRGDITEYERTRNFKIMNLDWRAGNPEDPIAKNEPSGGLRTRLANLIAGLADITNPNEPNIKSVWSKSLFYGDWLYNSSQRSYYLEIQIKRISGADEDLMKECGVNPQYVWLPLLGKKTHDAETIGRLAADAVMLKGSFSDPHNSGPASSSVFESDSDDDLTAGVAASLAEAGSAKDKGKRMLEESPFAPPPSPSSVIPGLGRLRHDYRSIESASGSTSPNVRVLGVPRSVPTLPTSTFMNPQPFVPSMFSFSSTPPTVMDDRTSPSRLALLQLVQKRRQERLDFQAAEKARLEARKANSFIYMVRVLAMPVSINDKNQLRTKHINAFTGPMLEDREATVLGQGGWVVPPLDERVRWHNEHRTGPHEDAGQVFDEDITFDDLDLPKPQACRAAPVKPDWTNEGLAKYFGEAAPLWRELSEPSLEDVYWMIWQLMAGREFSGFRQGAGFGRIKTDLMIDEAMLAHGEFRSPSPYSLRVARGLKPRKTEEDVKIEDDVKMDEGTKLEVVPEEEEEEL</sequence>
<feature type="region of interest" description="Disordered" evidence="1">
    <location>
        <begin position="647"/>
        <end position="684"/>
    </location>
</feature>
<gene>
    <name evidence="2" type="ORF">B0T19DRAFT_404381</name>
</gene>
<proteinExistence type="predicted"/>
<accession>A0AAE0I7P2</accession>
<reference evidence="2" key="2">
    <citation type="submission" date="2023-06" db="EMBL/GenBank/DDBJ databases">
        <authorList>
            <consortium name="Lawrence Berkeley National Laboratory"/>
            <person name="Haridas S."/>
            <person name="Hensen N."/>
            <person name="Bonometti L."/>
            <person name="Westerberg I."/>
            <person name="Brannstrom I.O."/>
            <person name="Guillou S."/>
            <person name="Cros-Aarteil S."/>
            <person name="Calhoun S."/>
            <person name="Kuo A."/>
            <person name="Mondo S."/>
            <person name="Pangilinan J."/>
            <person name="Riley R."/>
            <person name="Labutti K."/>
            <person name="Andreopoulos B."/>
            <person name="Lipzen A."/>
            <person name="Chen C."/>
            <person name="Yanf M."/>
            <person name="Daum C."/>
            <person name="Ng V."/>
            <person name="Clum A."/>
            <person name="Steindorff A."/>
            <person name="Ohm R."/>
            <person name="Martin F."/>
            <person name="Silar P."/>
            <person name="Natvig D."/>
            <person name="Lalanne C."/>
            <person name="Gautier V."/>
            <person name="Ament-Velasquez S.L."/>
            <person name="Kruys A."/>
            <person name="Hutchinson M.I."/>
            <person name="Powell A.J."/>
            <person name="Barry K."/>
            <person name="Miller A.N."/>
            <person name="Grigoriev I.V."/>
            <person name="Debuchy R."/>
            <person name="Gladieux P."/>
            <person name="Thoren M.H."/>
            <person name="Johannesson H."/>
        </authorList>
    </citation>
    <scope>NUCLEOTIDE SEQUENCE</scope>
    <source>
        <strain evidence="2">SMH4131-1</strain>
    </source>
</reference>
<protein>
    <submittedName>
        <fullName evidence="2">Uncharacterized protein</fullName>
    </submittedName>
</protein>
<organism evidence="2 3">
    <name type="scientific">Cercophora scortea</name>
    <dbReference type="NCBI Taxonomy" id="314031"/>
    <lineage>
        <taxon>Eukaryota</taxon>
        <taxon>Fungi</taxon>
        <taxon>Dikarya</taxon>
        <taxon>Ascomycota</taxon>
        <taxon>Pezizomycotina</taxon>
        <taxon>Sordariomycetes</taxon>
        <taxon>Sordariomycetidae</taxon>
        <taxon>Sordariales</taxon>
        <taxon>Lasiosphaeriaceae</taxon>
        <taxon>Cercophora</taxon>
    </lineage>
</organism>
<dbReference type="Proteomes" id="UP001286456">
    <property type="component" value="Unassembled WGS sequence"/>
</dbReference>
<evidence type="ECO:0000256" key="1">
    <source>
        <dbReference type="SAM" id="MobiDB-lite"/>
    </source>
</evidence>
<comment type="caution">
    <text evidence="2">The sequence shown here is derived from an EMBL/GenBank/DDBJ whole genome shotgun (WGS) entry which is preliminary data.</text>
</comment>
<name>A0AAE0I7P2_9PEZI</name>
<dbReference type="EMBL" id="JAUEPO010000006">
    <property type="protein sequence ID" value="KAK3319829.1"/>
    <property type="molecule type" value="Genomic_DNA"/>
</dbReference>
<feature type="region of interest" description="Disordered" evidence="1">
    <location>
        <begin position="1"/>
        <end position="43"/>
    </location>
</feature>
<reference evidence="2" key="1">
    <citation type="journal article" date="2023" name="Mol. Phylogenet. Evol.">
        <title>Genome-scale phylogeny and comparative genomics of the fungal order Sordariales.</title>
        <authorList>
            <person name="Hensen N."/>
            <person name="Bonometti L."/>
            <person name="Westerberg I."/>
            <person name="Brannstrom I.O."/>
            <person name="Guillou S."/>
            <person name="Cros-Aarteil S."/>
            <person name="Calhoun S."/>
            <person name="Haridas S."/>
            <person name="Kuo A."/>
            <person name="Mondo S."/>
            <person name="Pangilinan J."/>
            <person name="Riley R."/>
            <person name="LaButti K."/>
            <person name="Andreopoulos B."/>
            <person name="Lipzen A."/>
            <person name="Chen C."/>
            <person name="Yan M."/>
            <person name="Daum C."/>
            <person name="Ng V."/>
            <person name="Clum A."/>
            <person name="Steindorff A."/>
            <person name="Ohm R.A."/>
            <person name="Martin F."/>
            <person name="Silar P."/>
            <person name="Natvig D.O."/>
            <person name="Lalanne C."/>
            <person name="Gautier V."/>
            <person name="Ament-Velasquez S.L."/>
            <person name="Kruys A."/>
            <person name="Hutchinson M.I."/>
            <person name="Powell A.J."/>
            <person name="Barry K."/>
            <person name="Miller A.N."/>
            <person name="Grigoriev I.V."/>
            <person name="Debuchy R."/>
            <person name="Gladieux P."/>
            <person name="Hiltunen Thoren M."/>
            <person name="Johannesson H."/>
        </authorList>
    </citation>
    <scope>NUCLEOTIDE SEQUENCE</scope>
    <source>
        <strain evidence="2">SMH4131-1</strain>
    </source>
</reference>
<feature type="compositionally biased region" description="Basic and acidic residues" evidence="1">
    <location>
        <begin position="653"/>
        <end position="672"/>
    </location>
</feature>
<evidence type="ECO:0000313" key="3">
    <source>
        <dbReference type="Proteomes" id="UP001286456"/>
    </source>
</evidence>
<feature type="region of interest" description="Disordered" evidence="1">
    <location>
        <begin position="55"/>
        <end position="87"/>
    </location>
</feature>
<feature type="compositionally biased region" description="Basic and acidic residues" evidence="1">
    <location>
        <begin position="343"/>
        <end position="353"/>
    </location>
</feature>
<feature type="region of interest" description="Disordered" evidence="1">
    <location>
        <begin position="339"/>
        <end position="368"/>
    </location>
</feature>